<comment type="caution">
    <text evidence="1">The sequence shown here is derived from an EMBL/GenBank/DDBJ whole genome shotgun (WGS) entry which is preliminary data.</text>
</comment>
<accession>X1RYL6</accession>
<gene>
    <name evidence="1" type="ORF">S12H4_04773</name>
</gene>
<dbReference type="EMBL" id="BARW01001512">
    <property type="protein sequence ID" value="GAI60609.1"/>
    <property type="molecule type" value="Genomic_DNA"/>
</dbReference>
<sequence>MHYDFDITLPPLTAKADMIKFVKPVCYGILRKVGIYFRGGCTDLAHVKIYHWERQIFPTNVDGDYAYDDFTIEFEEYYPILETPYNLTIYGWNLDDIFKHTISFMFLILHPEVLGRPELRPTTEEELTELLGEYEIAGGG</sequence>
<dbReference type="AlphaFoldDB" id="X1RYL6"/>
<protein>
    <submittedName>
        <fullName evidence="1">Uncharacterized protein</fullName>
    </submittedName>
</protein>
<organism evidence="1">
    <name type="scientific">marine sediment metagenome</name>
    <dbReference type="NCBI Taxonomy" id="412755"/>
    <lineage>
        <taxon>unclassified sequences</taxon>
        <taxon>metagenomes</taxon>
        <taxon>ecological metagenomes</taxon>
    </lineage>
</organism>
<name>X1RYL6_9ZZZZ</name>
<reference evidence="1" key="1">
    <citation type="journal article" date="2014" name="Front. Microbiol.">
        <title>High frequency of phylogenetically diverse reductive dehalogenase-homologous genes in deep subseafloor sedimentary metagenomes.</title>
        <authorList>
            <person name="Kawai M."/>
            <person name="Futagami T."/>
            <person name="Toyoda A."/>
            <person name="Takaki Y."/>
            <person name="Nishi S."/>
            <person name="Hori S."/>
            <person name="Arai W."/>
            <person name="Tsubouchi T."/>
            <person name="Morono Y."/>
            <person name="Uchiyama I."/>
            <person name="Ito T."/>
            <person name="Fujiyama A."/>
            <person name="Inagaki F."/>
            <person name="Takami H."/>
        </authorList>
    </citation>
    <scope>NUCLEOTIDE SEQUENCE</scope>
    <source>
        <strain evidence="1">Expedition CK06-06</strain>
    </source>
</reference>
<evidence type="ECO:0000313" key="1">
    <source>
        <dbReference type="EMBL" id="GAI60609.1"/>
    </source>
</evidence>
<proteinExistence type="predicted"/>